<keyword evidence="3" id="KW-1185">Reference proteome</keyword>
<dbReference type="AlphaFoldDB" id="A0A1W1VMT7"/>
<dbReference type="PIRSF" id="PIRSF021377">
    <property type="entry name" value="YtfJ"/>
    <property type="match status" value="1"/>
</dbReference>
<dbReference type="Proteomes" id="UP000192731">
    <property type="component" value="Unassembled WGS sequence"/>
</dbReference>
<proteinExistence type="predicted"/>
<protein>
    <submittedName>
        <fullName evidence="2">Sporulation protein YtfJ</fullName>
    </submittedName>
</protein>
<reference evidence="2 3" key="1">
    <citation type="submission" date="2017-04" db="EMBL/GenBank/DDBJ databases">
        <authorList>
            <person name="Afonso C.L."/>
            <person name="Miller P.J."/>
            <person name="Scott M.A."/>
            <person name="Spackman E."/>
            <person name="Goraichik I."/>
            <person name="Dimitrov K.M."/>
            <person name="Suarez D.L."/>
            <person name="Swayne D.E."/>
        </authorList>
    </citation>
    <scope>NUCLEOTIDE SEQUENCE [LARGE SCALE GENOMIC DNA]</scope>
    <source>
        <strain evidence="2 3">DSM 11270</strain>
    </source>
</reference>
<gene>
    <name evidence="2" type="ORF">SAMN00017405_0190</name>
</gene>
<dbReference type="PANTHER" id="PTHR39162">
    <property type="entry name" value="GLL3345 PROTEIN"/>
    <property type="match status" value="1"/>
</dbReference>
<feature type="region of interest" description="Disordered" evidence="1">
    <location>
        <begin position="57"/>
        <end position="77"/>
    </location>
</feature>
<dbReference type="RefSeq" id="WP_084054009.1">
    <property type="nucleotide sequence ID" value="NZ_FWWT01000022.1"/>
</dbReference>
<dbReference type="STRING" id="656914.SAMN00017405_0190"/>
<organism evidence="2 3">
    <name type="scientific">Desulfonispora thiosulfatigenes DSM 11270</name>
    <dbReference type="NCBI Taxonomy" id="656914"/>
    <lineage>
        <taxon>Bacteria</taxon>
        <taxon>Bacillati</taxon>
        <taxon>Bacillota</taxon>
        <taxon>Clostridia</taxon>
        <taxon>Eubacteriales</taxon>
        <taxon>Peptococcaceae</taxon>
        <taxon>Desulfonispora</taxon>
    </lineage>
</organism>
<dbReference type="OrthoDB" id="9796262at2"/>
<evidence type="ECO:0000313" key="2">
    <source>
        <dbReference type="EMBL" id="SMB94361.1"/>
    </source>
</evidence>
<dbReference type="NCBIfam" id="TIGR02874">
    <property type="entry name" value="spore_ytfJ"/>
    <property type="match status" value="1"/>
</dbReference>
<feature type="region of interest" description="Disordered" evidence="1">
    <location>
        <begin position="128"/>
        <end position="148"/>
    </location>
</feature>
<dbReference type="PANTHER" id="PTHR39162:SF1">
    <property type="entry name" value="SPORULATION PROTEIN YTFJ"/>
    <property type="match status" value="1"/>
</dbReference>
<dbReference type="InterPro" id="IPR014229">
    <property type="entry name" value="Spore_YtfJ"/>
</dbReference>
<evidence type="ECO:0000313" key="3">
    <source>
        <dbReference type="Proteomes" id="UP000192731"/>
    </source>
</evidence>
<evidence type="ECO:0000256" key="1">
    <source>
        <dbReference type="SAM" id="MobiDB-lite"/>
    </source>
</evidence>
<name>A0A1W1VMT7_DESTI</name>
<accession>A0A1W1VMT7</accession>
<sequence>MSEKHPIEALMTTAMESIREMVDVNTVVGEAVEAKDGTVIIPVSKVACGFGAGGGEFSNATGEEGSKDAKDLPFGGGSGGGVSVRPVGFLVVSPGDIRFLSVDGNAVAERLIDKVPMVIDKIQSAFAQSTENKDKKASPTVDGEFAGS</sequence>
<dbReference type="EMBL" id="FWWT01000022">
    <property type="protein sequence ID" value="SMB94361.1"/>
    <property type="molecule type" value="Genomic_DNA"/>
</dbReference>
<dbReference type="Pfam" id="PF09579">
    <property type="entry name" value="Spore_YtfJ"/>
    <property type="match status" value="1"/>
</dbReference>